<dbReference type="OrthoDB" id="10641822at2759"/>
<evidence type="ECO:0000256" key="1">
    <source>
        <dbReference type="SAM" id="MobiDB-lite"/>
    </source>
</evidence>
<accession>A0A226D6Q4</accession>
<gene>
    <name evidence="3" type="ORF">Fcan01_24736</name>
</gene>
<dbReference type="Proteomes" id="UP000198287">
    <property type="component" value="Unassembled WGS sequence"/>
</dbReference>
<feature type="compositionally biased region" description="Basic and acidic residues" evidence="1">
    <location>
        <begin position="145"/>
        <end position="159"/>
    </location>
</feature>
<feature type="transmembrane region" description="Helical" evidence="2">
    <location>
        <begin position="6"/>
        <end position="25"/>
    </location>
</feature>
<comment type="caution">
    <text evidence="3">The sequence shown here is derived from an EMBL/GenBank/DDBJ whole genome shotgun (WGS) entry which is preliminary data.</text>
</comment>
<keyword evidence="2" id="KW-0812">Transmembrane</keyword>
<keyword evidence="2" id="KW-1133">Transmembrane helix</keyword>
<proteinExistence type="predicted"/>
<feature type="region of interest" description="Disordered" evidence="1">
    <location>
        <begin position="124"/>
        <end position="159"/>
    </location>
</feature>
<reference evidence="3 4" key="1">
    <citation type="submission" date="2015-12" db="EMBL/GenBank/DDBJ databases">
        <title>The genome of Folsomia candida.</title>
        <authorList>
            <person name="Faddeeva A."/>
            <person name="Derks M.F."/>
            <person name="Anvar Y."/>
            <person name="Smit S."/>
            <person name="Van Straalen N."/>
            <person name="Roelofs D."/>
        </authorList>
    </citation>
    <scope>NUCLEOTIDE SEQUENCE [LARGE SCALE GENOMIC DNA]</scope>
    <source>
        <strain evidence="3 4">VU population</strain>
        <tissue evidence="3">Whole body</tissue>
    </source>
</reference>
<organism evidence="3 4">
    <name type="scientific">Folsomia candida</name>
    <name type="common">Springtail</name>
    <dbReference type="NCBI Taxonomy" id="158441"/>
    <lineage>
        <taxon>Eukaryota</taxon>
        <taxon>Metazoa</taxon>
        <taxon>Ecdysozoa</taxon>
        <taxon>Arthropoda</taxon>
        <taxon>Hexapoda</taxon>
        <taxon>Collembola</taxon>
        <taxon>Entomobryomorpha</taxon>
        <taxon>Isotomoidea</taxon>
        <taxon>Isotomidae</taxon>
        <taxon>Proisotominae</taxon>
        <taxon>Folsomia</taxon>
    </lineage>
</organism>
<sequence>MGKFSGLISSAIFIGLFAILIYFCCRVKRKGAVLQRANNFENRAADGTTTVTILQQATPVPGGGMGAYPTQSYAPPMAAGVYGPTTVPAGQSYPPYPYPMANNSNLPYPTNGASGGMPMPMPGHNAFQQSGAPYPMAPSAPNNDDYDKPPAYEDVIRQH</sequence>
<evidence type="ECO:0000313" key="4">
    <source>
        <dbReference type="Proteomes" id="UP000198287"/>
    </source>
</evidence>
<evidence type="ECO:0000313" key="3">
    <source>
        <dbReference type="EMBL" id="OXA40534.1"/>
    </source>
</evidence>
<dbReference type="OMA" id="HHANDDL"/>
<protein>
    <submittedName>
        <fullName evidence="3">Uncharacterized protein</fullName>
    </submittedName>
</protein>
<dbReference type="EMBL" id="LNIX01000033">
    <property type="protein sequence ID" value="OXA40534.1"/>
    <property type="molecule type" value="Genomic_DNA"/>
</dbReference>
<keyword evidence="2" id="KW-0472">Membrane</keyword>
<name>A0A226D6Q4_FOLCA</name>
<evidence type="ECO:0000256" key="2">
    <source>
        <dbReference type="SAM" id="Phobius"/>
    </source>
</evidence>
<dbReference type="AlphaFoldDB" id="A0A226D6Q4"/>
<keyword evidence="4" id="KW-1185">Reference proteome</keyword>